<dbReference type="GO" id="GO:0071013">
    <property type="term" value="C:catalytic step 2 spliceosome"/>
    <property type="evidence" value="ECO:0007669"/>
    <property type="project" value="TreeGrafter"/>
</dbReference>
<sequence>METIAPALSAPLEAAGDTADRKAPSDKKSLKRKASVDEDDDEKEEGEISSPKRTRHDGDASDSKYPRVEKNAGQRQVAKQEEKKRGQRLFGGLLSTLSQKPSLAEQKRRQDIEKRQQEKMHRQDAEDDVKRSQKLAKLREIRMTEQIVFEEEIMKNRHSKELRLARFLSTKARPTIYYLPWKCTDEQEDIIDEQISRAKELIQRQEDLFRHKRQKHIDRYGEPKGQPRVIERERLSSRSRSRSRSASESRSRSPSPQKLPNPSNPTTDGPPQTTEPVTDSKKDEQKNGSEGIESQPTEVIATAQEPTPTALVPHEHHDEADIMEEGDEDAVIY</sequence>
<evidence type="ECO:0000256" key="8">
    <source>
        <dbReference type="SAM" id="MobiDB-lite"/>
    </source>
</evidence>
<evidence type="ECO:0000259" key="9">
    <source>
        <dbReference type="Pfam" id="PF04696"/>
    </source>
</evidence>
<keyword evidence="7" id="KW-0539">Nucleus</keyword>
<comment type="similarity">
    <text evidence="2">Belongs to the pinin family.</text>
</comment>
<evidence type="ECO:0000256" key="2">
    <source>
        <dbReference type="ARBA" id="ARBA00010386"/>
    </source>
</evidence>
<dbReference type="OrthoDB" id="330772at2759"/>
<accession>A0A0A1TI60</accession>
<feature type="region of interest" description="Disordered" evidence="8">
    <location>
        <begin position="1"/>
        <end position="133"/>
    </location>
</feature>
<feature type="compositionally biased region" description="Basic and acidic residues" evidence="8">
    <location>
        <begin position="56"/>
        <end position="84"/>
    </location>
</feature>
<evidence type="ECO:0000256" key="7">
    <source>
        <dbReference type="ARBA" id="ARBA00023242"/>
    </source>
</evidence>
<evidence type="ECO:0000256" key="3">
    <source>
        <dbReference type="ARBA" id="ARBA00022664"/>
    </source>
</evidence>
<dbReference type="EMBL" id="CDHN01000002">
    <property type="protein sequence ID" value="CEJ89372.1"/>
    <property type="molecule type" value="Genomic_DNA"/>
</dbReference>
<feature type="domain" description="Pinin/SDK/MemA protein" evidence="9">
    <location>
        <begin position="80"/>
        <end position="195"/>
    </location>
</feature>
<keyword evidence="11" id="KW-1185">Reference proteome</keyword>
<feature type="compositionally biased region" description="Polar residues" evidence="8">
    <location>
        <begin position="264"/>
        <end position="277"/>
    </location>
</feature>
<keyword evidence="6" id="KW-0508">mRNA splicing</keyword>
<dbReference type="Pfam" id="PF04696">
    <property type="entry name" value="Pinin_SDK_memA"/>
    <property type="match status" value="1"/>
</dbReference>
<evidence type="ECO:0000256" key="5">
    <source>
        <dbReference type="ARBA" id="ARBA00023163"/>
    </source>
</evidence>
<evidence type="ECO:0000313" key="11">
    <source>
        <dbReference type="Proteomes" id="UP000039046"/>
    </source>
</evidence>
<dbReference type="Proteomes" id="UP000039046">
    <property type="component" value="Unassembled WGS sequence"/>
</dbReference>
<feature type="compositionally biased region" description="Basic and acidic residues" evidence="8">
    <location>
        <begin position="278"/>
        <end position="287"/>
    </location>
</feature>
<name>A0A0A1TI60_9HYPO</name>
<dbReference type="PANTHER" id="PTHR12707">
    <property type="entry name" value="PINN"/>
    <property type="match status" value="1"/>
</dbReference>
<feature type="compositionally biased region" description="Basic and acidic residues" evidence="8">
    <location>
        <begin position="105"/>
        <end position="133"/>
    </location>
</feature>
<evidence type="ECO:0000256" key="4">
    <source>
        <dbReference type="ARBA" id="ARBA00023015"/>
    </source>
</evidence>
<proteinExistence type="inferred from homology"/>
<gene>
    <name evidence="10" type="ORF">VHEMI05217</name>
</gene>
<feature type="compositionally biased region" description="Basic and acidic residues" evidence="8">
    <location>
        <begin position="18"/>
        <end position="28"/>
    </location>
</feature>
<protein>
    <recommendedName>
        <fullName evidence="9">Pinin/SDK/MemA protein domain-containing protein</fullName>
    </recommendedName>
</protein>
<keyword evidence="4" id="KW-0805">Transcription regulation</keyword>
<feature type="compositionally biased region" description="Acidic residues" evidence="8">
    <location>
        <begin position="321"/>
        <end position="333"/>
    </location>
</feature>
<evidence type="ECO:0000313" key="10">
    <source>
        <dbReference type="EMBL" id="CEJ89372.1"/>
    </source>
</evidence>
<dbReference type="GO" id="GO:0006397">
    <property type="term" value="P:mRNA processing"/>
    <property type="evidence" value="ECO:0007669"/>
    <property type="project" value="UniProtKB-KW"/>
</dbReference>
<keyword evidence="3" id="KW-0507">mRNA processing</keyword>
<keyword evidence="5" id="KW-0804">Transcription</keyword>
<feature type="region of interest" description="Disordered" evidence="8">
    <location>
        <begin position="212"/>
        <end position="333"/>
    </location>
</feature>
<comment type="subcellular location">
    <subcellularLocation>
        <location evidence="1">Nucleus</location>
    </subcellularLocation>
</comment>
<dbReference type="PANTHER" id="PTHR12707:SF0">
    <property type="entry name" value="PININ"/>
    <property type="match status" value="1"/>
</dbReference>
<organism evidence="10 11">
    <name type="scientific">[Torrubiella] hemipterigena</name>
    <dbReference type="NCBI Taxonomy" id="1531966"/>
    <lineage>
        <taxon>Eukaryota</taxon>
        <taxon>Fungi</taxon>
        <taxon>Dikarya</taxon>
        <taxon>Ascomycota</taxon>
        <taxon>Pezizomycotina</taxon>
        <taxon>Sordariomycetes</taxon>
        <taxon>Hypocreomycetidae</taxon>
        <taxon>Hypocreales</taxon>
        <taxon>Clavicipitaceae</taxon>
        <taxon>Clavicipitaceae incertae sedis</taxon>
        <taxon>'Torrubiella' clade</taxon>
    </lineage>
</organism>
<evidence type="ECO:0000256" key="6">
    <source>
        <dbReference type="ARBA" id="ARBA00023187"/>
    </source>
</evidence>
<dbReference type="HOGENOM" id="CLU_049352_1_0_1"/>
<feature type="compositionally biased region" description="Acidic residues" evidence="8">
    <location>
        <begin position="37"/>
        <end position="47"/>
    </location>
</feature>
<dbReference type="InterPro" id="IPR039853">
    <property type="entry name" value="Pinin"/>
</dbReference>
<dbReference type="STRING" id="1531966.A0A0A1TI60"/>
<dbReference type="InterPro" id="IPR006786">
    <property type="entry name" value="Pinin_SDK_MemA"/>
</dbReference>
<evidence type="ECO:0000256" key="1">
    <source>
        <dbReference type="ARBA" id="ARBA00004123"/>
    </source>
</evidence>
<reference evidence="10 11" key="1">
    <citation type="journal article" date="2015" name="Genome Announc.">
        <title>Draft Genome Sequence and Gene Annotation of the Entomopathogenic Fungus Verticillium hemipterigenum.</title>
        <authorList>
            <person name="Horn F."/>
            <person name="Habel A."/>
            <person name="Scharf D.H."/>
            <person name="Dworschak J."/>
            <person name="Brakhage A.A."/>
            <person name="Guthke R."/>
            <person name="Hertweck C."/>
            <person name="Linde J."/>
        </authorList>
    </citation>
    <scope>NUCLEOTIDE SEQUENCE [LARGE SCALE GENOMIC DNA]</scope>
</reference>
<dbReference type="GO" id="GO:0008380">
    <property type="term" value="P:RNA splicing"/>
    <property type="evidence" value="ECO:0007669"/>
    <property type="project" value="UniProtKB-KW"/>
</dbReference>
<dbReference type="AlphaFoldDB" id="A0A0A1TI60"/>